<evidence type="ECO:0000256" key="5">
    <source>
        <dbReference type="ARBA" id="ARBA00023239"/>
    </source>
</evidence>
<dbReference type="Pfam" id="PF09171">
    <property type="entry name" value="AGOG"/>
    <property type="match status" value="1"/>
</dbReference>
<feature type="binding site" evidence="6">
    <location>
        <position position="234"/>
    </location>
    <ligand>
        <name>8-oxoguanine</name>
        <dbReference type="ChEBI" id="CHEBI:52617"/>
    </ligand>
</feature>
<dbReference type="HOGENOM" id="CLU_085935_0_0_2"/>
<dbReference type="InterPro" id="IPR011257">
    <property type="entry name" value="DNA_glycosylase"/>
</dbReference>
<gene>
    <name evidence="7" type="ORF">CL1_0332</name>
</gene>
<dbReference type="GeneID" id="13038990"/>
<evidence type="ECO:0000256" key="2">
    <source>
        <dbReference type="ARBA" id="ARBA00022769"/>
    </source>
</evidence>
<keyword evidence="2 6" id="KW-0228">DNA excision</keyword>
<dbReference type="RefSeq" id="WP_014788184.1">
    <property type="nucleotide sequence ID" value="NC_018015.1"/>
</dbReference>
<dbReference type="EC" id="3.2.2.-" evidence="6"/>
<keyword evidence="3 6" id="KW-0378">Hydrolase</keyword>
<evidence type="ECO:0000256" key="6">
    <source>
        <dbReference type="HAMAP-Rule" id="MF_01168"/>
    </source>
</evidence>
<organism evidence="7 8">
    <name type="scientific">Thermococcus cleftensis (strain DSM 27260 / KACC 17922 / CL1)</name>
    <dbReference type="NCBI Taxonomy" id="163003"/>
    <lineage>
        <taxon>Archaea</taxon>
        <taxon>Methanobacteriati</taxon>
        <taxon>Methanobacteriota</taxon>
        <taxon>Thermococci</taxon>
        <taxon>Thermococcales</taxon>
        <taxon>Thermococcaceae</taxon>
        <taxon>Thermococcus</taxon>
    </lineage>
</organism>
<feature type="binding site" evidence="6">
    <location>
        <position position="71"/>
    </location>
    <ligand>
        <name>8-oxoguanine</name>
        <dbReference type="ChEBI" id="CHEBI:52617"/>
    </ligand>
</feature>
<dbReference type="PIRSF" id="PIRSF008955">
    <property type="entry name" value="AGOG"/>
    <property type="match status" value="1"/>
</dbReference>
<dbReference type="EMBL" id="CP003651">
    <property type="protein sequence ID" value="AFL94543.1"/>
    <property type="molecule type" value="Genomic_DNA"/>
</dbReference>
<dbReference type="InterPro" id="IPR015254">
    <property type="entry name" value="AGOG-like"/>
</dbReference>
<dbReference type="KEGG" id="thm:CL1_0332"/>
<feature type="binding site" evidence="6">
    <location>
        <position position="43"/>
    </location>
    <ligand>
        <name>8-oxoguanine</name>
        <dbReference type="ChEBI" id="CHEBI:52617"/>
    </ligand>
</feature>
<sequence length="263" mass="30438">MTLDRFIRVRYRADEEKVKALREILSELGLDCARTIEERVDLQFDALRNLHGNLKNDELFIKLVIANSLVSYQLTAKGEMWWWEFSKHFSENPPGRGISEAYSRFLPNSRTNRRLVTGKVKRLKRIEPFLDSLSLEDLGNYYFSGMERLRDELAKTLGSRKSAKTIVFAVKMFGYAGRIAFGKFVPYPMGIEIPDDVRINAYTKRFTNEPPVSFWRGIAEETGIPPLHIDSILWPVLGGHDEVLTRLKKHCTKWEDVLRLASL</sequence>
<keyword evidence="8" id="KW-1185">Reference proteome</keyword>
<proteinExistence type="inferred from homology"/>
<comment type="caution">
    <text evidence="6">Lacks conserved residue(s) required for the propagation of feature annotation.</text>
</comment>
<dbReference type="GO" id="GO:0006284">
    <property type="term" value="P:base-excision repair"/>
    <property type="evidence" value="ECO:0007669"/>
    <property type="project" value="UniProtKB-UniRule"/>
</dbReference>
<reference evidence="7 8" key="1">
    <citation type="journal article" date="2012" name="J. Bacteriol.">
        <title>Complete Genome Sequence of the Hyperthermophilic Archaeon Thermococcus sp. Strain CL1, Isolated from a Paralvinella sp. Polychaete Worm Collected from a Hydrothermal Vent.</title>
        <authorList>
            <person name="Jung J.H."/>
            <person name="Holden J.F."/>
            <person name="Seo D.H."/>
            <person name="Park K.H."/>
            <person name="Shin H."/>
            <person name="Ryu S."/>
            <person name="Lee J.H."/>
            <person name="Park C.S."/>
        </authorList>
    </citation>
    <scope>NUCLEOTIDE SEQUENCE [LARGE SCALE GENOMIC DNA]</scope>
    <source>
        <strain evidence="8">DSM 27260 / KACC 17922 / CL1</strain>
    </source>
</reference>
<feature type="binding site" evidence="6">
    <location>
        <position position="168"/>
    </location>
    <ligand>
        <name>8-oxoguanine</name>
        <dbReference type="ChEBI" id="CHEBI:52617"/>
    </ligand>
</feature>
<comment type="similarity">
    <text evidence="6">Belongs to the archaeal N-glycosylase/DNA lyase (AGOG) family.</text>
</comment>
<dbReference type="EC" id="4.2.99.18" evidence="6"/>
<evidence type="ECO:0000256" key="3">
    <source>
        <dbReference type="ARBA" id="ARBA00022801"/>
    </source>
</evidence>
<feature type="binding site" evidence="6">
    <location>
        <position position="194"/>
    </location>
    <ligand>
        <name>8-oxoguanine</name>
        <dbReference type="ChEBI" id="CHEBI:52617"/>
    </ligand>
</feature>
<dbReference type="GO" id="GO:0140078">
    <property type="term" value="F:class I DNA-(apurinic or apyrimidinic site) endonuclease activity"/>
    <property type="evidence" value="ECO:0007669"/>
    <property type="project" value="UniProtKB-EC"/>
</dbReference>
<dbReference type="Proteomes" id="UP000006064">
    <property type="component" value="Chromosome"/>
</dbReference>
<accession>I3ZS59</accession>
<dbReference type="GO" id="GO:0000702">
    <property type="term" value="F:oxidized base lesion DNA N-glycosylase activity"/>
    <property type="evidence" value="ECO:0007669"/>
    <property type="project" value="UniProtKB-UniRule"/>
</dbReference>
<comment type="domain">
    <text evidence="6">Contains two alpha-helical subdomains, with the 8-oxoguanine binding site located in a cleft at their interface. Contains a helix-hairpin-helix (HhH) structural motif and a Gly/Pro-rich sequence followed by a conserved Asp (HhH-GPD motif).</text>
</comment>
<dbReference type="Gene3D" id="1.10.340.30">
    <property type="entry name" value="Hypothetical protein, domain 2"/>
    <property type="match status" value="1"/>
</dbReference>
<keyword evidence="1 6" id="KW-0227">DNA damage</keyword>
<dbReference type="InterPro" id="IPR016544">
    <property type="entry name" value="AGOG"/>
</dbReference>
<evidence type="ECO:0000256" key="1">
    <source>
        <dbReference type="ARBA" id="ARBA00022763"/>
    </source>
</evidence>
<comment type="catalytic activity">
    <reaction evidence="6">
        <text>2'-deoxyribonucleotide-(2'-deoxyribose 5'-phosphate)-2'-deoxyribonucleotide-DNA = a 3'-end 2'-deoxyribonucleotide-(2,3-dehydro-2,3-deoxyribose 5'-phosphate)-DNA + a 5'-end 5'-phospho-2'-deoxyribonucleoside-DNA + H(+)</text>
        <dbReference type="Rhea" id="RHEA:66592"/>
        <dbReference type="Rhea" id="RHEA-COMP:13180"/>
        <dbReference type="Rhea" id="RHEA-COMP:16897"/>
        <dbReference type="Rhea" id="RHEA-COMP:17067"/>
        <dbReference type="ChEBI" id="CHEBI:15378"/>
        <dbReference type="ChEBI" id="CHEBI:136412"/>
        <dbReference type="ChEBI" id="CHEBI:157695"/>
        <dbReference type="ChEBI" id="CHEBI:167181"/>
        <dbReference type="EC" id="4.2.99.18"/>
    </reaction>
</comment>
<evidence type="ECO:0000313" key="8">
    <source>
        <dbReference type="Proteomes" id="UP000006064"/>
    </source>
</evidence>
<dbReference type="SUPFAM" id="SSF48150">
    <property type="entry name" value="DNA-glycosylase"/>
    <property type="match status" value="1"/>
</dbReference>
<dbReference type="AlphaFoldDB" id="I3ZS59"/>
<keyword evidence="4 6" id="KW-0234">DNA repair</keyword>
<dbReference type="STRING" id="163003.CL1_0332"/>
<dbReference type="HAMAP" id="MF_01168">
    <property type="entry name" value="AGOG"/>
    <property type="match status" value="1"/>
</dbReference>
<evidence type="ECO:0000313" key="7">
    <source>
        <dbReference type="EMBL" id="AFL94543.1"/>
    </source>
</evidence>
<feature type="active site" evidence="6">
    <location>
        <position position="196"/>
    </location>
</feature>
<name>I3ZS59_THECF</name>
<feature type="active site" description="Schiff-base intermediate with DNA" evidence="6">
    <location>
        <position position="164"/>
    </location>
</feature>
<feature type="binding site" evidence="6">
    <location>
        <position position="230"/>
    </location>
    <ligand>
        <name>8-oxoguanine</name>
        <dbReference type="ChEBI" id="CHEBI:52617"/>
    </ligand>
</feature>
<keyword evidence="5 6" id="KW-0456">Lyase</keyword>
<comment type="function">
    <text evidence="6">DNA repair enzyme that is part of the base excision repair (BER) pathway; protects from oxidative damage by removing the major product of DNA oxidation, 8-oxoguanine (GO), from single- and double-stranded DNA substrates.</text>
</comment>
<dbReference type="OrthoDB" id="15106at2157"/>
<evidence type="ECO:0000256" key="4">
    <source>
        <dbReference type="ARBA" id="ARBA00023204"/>
    </source>
</evidence>
<dbReference type="NCBIfam" id="NF009785">
    <property type="entry name" value="PRK13280.1-2"/>
    <property type="match status" value="1"/>
</dbReference>
<feature type="binding site" evidence="6">
    <location>
        <position position="82"/>
    </location>
    <ligand>
        <name>8-oxoguanine</name>
        <dbReference type="ChEBI" id="CHEBI:52617"/>
    </ligand>
</feature>
<protein>
    <recommendedName>
        <fullName evidence="6">N-glycosylase/DNA lyase</fullName>
    </recommendedName>
    <alternativeName>
        <fullName evidence="6">8-oxoguanine DNA glycosylase</fullName>
        <ecNumber evidence="6">3.2.2.-</ecNumber>
    </alternativeName>
    <alternativeName>
        <fullName evidence="6">AGOG</fullName>
    </alternativeName>
    <alternativeName>
        <fullName evidence="6">DNA-(apurinic or apyrimidinic site) lyase</fullName>
        <shortName evidence="6">AP lyase</shortName>
        <ecNumber evidence="6">4.2.99.18</ecNumber>
    </alternativeName>
</protein>